<organism evidence="5 6">
    <name type="scientific">Asanoa ferruginea</name>
    <dbReference type="NCBI Taxonomy" id="53367"/>
    <lineage>
        <taxon>Bacteria</taxon>
        <taxon>Bacillati</taxon>
        <taxon>Actinomycetota</taxon>
        <taxon>Actinomycetes</taxon>
        <taxon>Micromonosporales</taxon>
        <taxon>Micromonosporaceae</taxon>
        <taxon>Asanoa</taxon>
    </lineage>
</organism>
<dbReference type="OrthoDB" id="9776438at2"/>
<keyword evidence="1" id="KW-0560">Oxidoreductase</keyword>
<dbReference type="SUPFAM" id="SSF51679">
    <property type="entry name" value="Bacterial luciferase-like"/>
    <property type="match status" value="1"/>
</dbReference>
<dbReference type="InterPro" id="IPR036661">
    <property type="entry name" value="Luciferase-like_sf"/>
</dbReference>
<dbReference type="NCBIfam" id="TIGR04036">
    <property type="entry name" value="LLM_CE1758_fam"/>
    <property type="match status" value="1"/>
</dbReference>
<dbReference type="AlphaFoldDB" id="A0A3D9ZSG9"/>
<dbReference type="RefSeq" id="WP_116070969.1">
    <property type="nucleotide sequence ID" value="NZ_BONB01000058.1"/>
</dbReference>
<dbReference type="Proteomes" id="UP000256913">
    <property type="component" value="Unassembled WGS sequence"/>
</dbReference>
<keyword evidence="6" id="KW-1185">Reference proteome</keyword>
<evidence type="ECO:0000313" key="6">
    <source>
        <dbReference type="Proteomes" id="UP000256913"/>
    </source>
</evidence>
<evidence type="ECO:0000256" key="2">
    <source>
        <dbReference type="ARBA" id="ARBA00023033"/>
    </source>
</evidence>
<gene>
    <name evidence="5" type="ORF">DFJ67_5883</name>
</gene>
<dbReference type="Pfam" id="PF00296">
    <property type="entry name" value="Bac_luciferase"/>
    <property type="match status" value="1"/>
</dbReference>
<feature type="region of interest" description="Disordered" evidence="3">
    <location>
        <begin position="1"/>
        <end position="22"/>
    </location>
</feature>
<name>A0A3D9ZSG9_9ACTN</name>
<dbReference type="PANTHER" id="PTHR30137:SF8">
    <property type="entry name" value="BLR5498 PROTEIN"/>
    <property type="match status" value="1"/>
</dbReference>
<reference evidence="5 6" key="1">
    <citation type="submission" date="2018-08" db="EMBL/GenBank/DDBJ databases">
        <title>Sequencing the genomes of 1000 actinobacteria strains.</title>
        <authorList>
            <person name="Klenk H.-P."/>
        </authorList>
    </citation>
    <scope>NUCLEOTIDE SEQUENCE [LARGE SCALE GENOMIC DNA]</scope>
    <source>
        <strain evidence="5 6">DSM 44099</strain>
    </source>
</reference>
<keyword evidence="2 5" id="KW-0503">Monooxygenase</keyword>
<dbReference type="EMBL" id="QUMQ01000001">
    <property type="protein sequence ID" value="REF99839.1"/>
    <property type="molecule type" value="Genomic_DNA"/>
</dbReference>
<dbReference type="GO" id="GO:0004497">
    <property type="term" value="F:monooxygenase activity"/>
    <property type="evidence" value="ECO:0007669"/>
    <property type="project" value="UniProtKB-KW"/>
</dbReference>
<evidence type="ECO:0000256" key="1">
    <source>
        <dbReference type="ARBA" id="ARBA00023002"/>
    </source>
</evidence>
<dbReference type="Gene3D" id="3.20.20.30">
    <property type="entry name" value="Luciferase-like domain"/>
    <property type="match status" value="1"/>
</dbReference>
<protein>
    <submittedName>
        <fullName evidence="5">Putative FMN-dependent luciferase-like monooxygenase</fullName>
    </submittedName>
</protein>
<dbReference type="InterPro" id="IPR050766">
    <property type="entry name" value="Bact_Lucif_Oxidored"/>
</dbReference>
<dbReference type="GO" id="GO:0005829">
    <property type="term" value="C:cytosol"/>
    <property type="evidence" value="ECO:0007669"/>
    <property type="project" value="TreeGrafter"/>
</dbReference>
<dbReference type="PANTHER" id="PTHR30137">
    <property type="entry name" value="LUCIFERASE-LIKE MONOOXYGENASE"/>
    <property type="match status" value="1"/>
</dbReference>
<sequence>MQFGLFSVGDVTPDPTNRTTPSEHDRIKAMIAIALKAEEVGLDVFATGEHHNPPFVPSSPTTMLGYIAARTERLLLSTATTLITTSDPVKIAEDFAMLQHVADGRVDLMLGRGNTGPVYPWFGQDIRNGIQLAIENYALLHQLWREENVDWKGRFRTPLQSFTSTPRPLDDVPPFVWHGSIRSPEIAEQAAYYGDGFFANHIFWPKEHTQRMIALYRERFAHYGHGTAEQAIVGLGGQVFMRKNSQDAVREFRPYFDEAPVYGHGPSLEEFTRETPLTVGSPQQVIDRTLGFREYVGDYQRQLFLMDHAGLPLKTVLEQLDLLGEEVVPVLRKEFAKNRPADVPDAPTHESLVAAAAAEADEVAA</sequence>
<comment type="caution">
    <text evidence="5">The sequence shown here is derived from an EMBL/GenBank/DDBJ whole genome shotgun (WGS) entry which is preliminary data.</text>
</comment>
<dbReference type="InterPro" id="IPR011251">
    <property type="entry name" value="Luciferase-like_dom"/>
</dbReference>
<accession>A0A3D9ZSG9</accession>
<dbReference type="InterPro" id="IPR023934">
    <property type="entry name" value="LLM_FMN-dep_put"/>
</dbReference>
<proteinExistence type="predicted"/>
<evidence type="ECO:0000313" key="5">
    <source>
        <dbReference type="EMBL" id="REF99839.1"/>
    </source>
</evidence>
<feature type="domain" description="Luciferase-like" evidence="4">
    <location>
        <begin position="1"/>
        <end position="295"/>
    </location>
</feature>
<dbReference type="GO" id="GO:0016705">
    <property type="term" value="F:oxidoreductase activity, acting on paired donors, with incorporation or reduction of molecular oxygen"/>
    <property type="evidence" value="ECO:0007669"/>
    <property type="project" value="InterPro"/>
</dbReference>
<evidence type="ECO:0000256" key="3">
    <source>
        <dbReference type="SAM" id="MobiDB-lite"/>
    </source>
</evidence>
<evidence type="ECO:0000259" key="4">
    <source>
        <dbReference type="Pfam" id="PF00296"/>
    </source>
</evidence>
<dbReference type="CDD" id="cd01097">
    <property type="entry name" value="Tetrahydromethanopterin_reductase"/>
    <property type="match status" value="1"/>
</dbReference>